<reference evidence="7 8" key="1">
    <citation type="journal article" date="2013" name="Genome Announc.">
        <title>Draft Genome Sequence of Staphylococcus simulans UMC-CNS-990, Isolated from a Case of Chronic Bovine Mastitis.</title>
        <authorList>
            <person name="Calcutt M.J."/>
            <person name="Foecking M.F."/>
            <person name="Hsieh H.Y."/>
            <person name="Perry J."/>
            <person name="Stewart G.C."/>
            <person name="Middleton J.R."/>
        </authorList>
    </citation>
    <scope>NUCLEOTIDE SEQUENCE [LARGE SCALE GENOMIC DNA]</scope>
    <source>
        <strain evidence="7 8">UMC-CNS-990</strain>
    </source>
</reference>
<dbReference type="InterPro" id="IPR051054">
    <property type="entry name" value="SorC_transcr_regulators"/>
</dbReference>
<dbReference type="Pfam" id="PF21715">
    <property type="entry name" value="CggR_N"/>
    <property type="match status" value="1"/>
</dbReference>
<dbReference type="Gene3D" id="3.40.50.1360">
    <property type="match status" value="1"/>
</dbReference>
<name>A0ABN0PDE1_STASI</name>
<feature type="domain" description="CggR N-terminal DNA binding" evidence="6">
    <location>
        <begin position="19"/>
        <end position="86"/>
    </location>
</feature>
<feature type="domain" description="Sugar-binding" evidence="5">
    <location>
        <begin position="95"/>
        <end position="336"/>
    </location>
</feature>
<keyword evidence="4" id="KW-0804">Transcription</keyword>
<dbReference type="InterPro" id="IPR036388">
    <property type="entry name" value="WH-like_DNA-bd_sf"/>
</dbReference>
<dbReference type="EMBL" id="AXDY01000004">
    <property type="protein sequence ID" value="ERS93625.1"/>
    <property type="molecule type" value="Genomic_DNA"/>
</dbReference>
<dbReference type="PANTHER" id="PTHR34294">
    <property type="entry name" value="TRANSCRIPTIONAL REGULATOR-RELATED"/>
    <property type="match status" value="1"/>
</dbReference>
<keyword evidence="8" id="KW-1185">Reference proteome</keyword>
<accession>A0ABN0PDE1</accession>
<dbReference type="InterPro" id="IPR037171">
    <property type="entry name" value="NagB/RpiA_transferase-like"/>
</dbReference>
<gene>
    <name evidence="7" type="ORF">SSIM_05350</name>
</gene>
<evidence type="ECO:0000313" key="7">
    <source>
        <dbReference type="EMBL" id="ERS93625.1"/>
    </source>
</evidence>
<dbReference type="Gene3D" id="1.10.10.10">
    <property type="entry name" value="Winged helix-like DNA-binding domain superfamily/Winged helix DNA-binding domain"/>
    <property type="match status" value="1"/>
</dbReference>
<dbReference type="InterPro" id="IPR036390">
    <property type="entry name" value="WH_DNA-bd_sf"/>
</dbReference>
<dbReference type="SUPFAM" id="SSF100950">
    <property type="entry name" value="NagB/RpiA/CoA transferase-like"/>
    <property type="match status" value="1"/>
</dbReference>
<dbReference type="InterPro" id="IPR007324">
    <property type="entry name" value="Sugar-bd_dom_put"/>
</dbReference>
<evidence type="ECO:0000256" key="2">
    <source>
        <dbReference type="ARBA" id="ARBA00023015"/>
    </source>
</evidence>
<dbReference type="Pfam" id="PF04198">
    <property type="entry name" value="Sugar-bind"/>
    <property type="match status" value="1"/>
</dbReference>
<protein>
    <submittedName>
        <fullName evidence="7">Transcriptional regulator</fullName>
    </submittedName>
</protein>
<dbReference type="RefSeq" id="WP_002481565.1">
    <property type="nucleotide sequence ID" value="NZ_AXDY01000004.1"/>
</dbReference>
<proteinExistence type="inferred from homology"/>
<organism evidence="7 8">
    <name type="scientific">Staphylococcus simulans UMC-CNS-990</name>
    <dbReference type="NCBI Taxonomy" id="1405498"/>
    <lineage>
        <taxon>Bacteria</taxon>
        <taxon>Bacillati</taxon>
        <taxon>Bacillota</taxon>
        <taxon>Bacilli</taxon>
        <taxon>Bacillales</taxon>
        <taxon>Staphylococcaceae</taxon>
        <taxon>Staphylococcus</taxon>
    </lineage>
</organism>
<evidence type="ECO:0000256" key="4">
    <source>
        <dbReference type="ARBA" id="ARBA00023163"/>
    </source>
</evidence>
<dbReference type="PANTHER" id="PTHR34294:SF5">
    <property type="entry name" value="CENTRAL GLYCOLYTIC GENES REGULATOR"/>
    <property type="match status" value="1"/>
</dbReference>
<keyword evidence="2" id="KW-0805">Transcription regulation</keyword>
<dbReference type="GeneID" id="77332295"/>
<evidence type="ECO:0000259" key="6">
    <source>
        <dbReference type="Pfam" id="PF21715"/>
    </source>
</evidence>
<keyword evidence="3" id="KW-0238">DNA-binding</keyword>
<evidence type="ECO:0000313" key="8">
    <source>
        <dbReference type="Proteomes" id="UP000017131"/>
    </source>
</evidence>
<sequence>MEDLLKVQQKLIPELVEKMYRRFTILTTIKMHQPVGRRSLSEYMNLTERVLRSETNTLKKQELIKVKPTGMELTPEGDELIESLESYFDMYSDGYHLAQLLKERYQIKNVYVVPGDTDMDSAVKKEMGSQAGQLLERTFYEDAIVSITGGSTMASVSESMHVLPFKTFYVPARGGLGENVVYQANTIAASMAQQTGGEYTTLYVPDNVSESTYELLLQEPSVRNTLEIIKQSNITVHGIGDALKMANRRHSSKQVIEKLQHHNAVGEAFGYYFDSEGHIVHKVKTIGLQMEDLVSKQYIFAVAGGASKGDAIRAYLSIAPKNTILITDEGAARNIVQSQSI</sequence>
<dbReference type="InterPro" id="IPR048715">
    <property type="entry name" value="CggR_N"/>
</dbReference>
<comment type="caution">
    <text evidence="7">The sequence shown here is derived from an EMBL/GenBank/DDBJ whole genome shotgun (WGS) entry which is preliminary data.</text>
</comment>
<evidence type="ECO:0000256" key="3">
    <source>
        <dbReference type="ARBA" id="ARBA00023125"/>
    </source>
</evidence>
<comment type="similarity">
    <text evidence="1">Belongs to the SorC transcriptional regulatory family.</text>
</comment>
<evidence type="ECO:0000259" key="5">
    <source>
        <dbReference type="Pfam" id="PF04198"/>
    </source>
</evidence>
<evidence type="ECO:0000256" key="1">
    <source>
        <dbReference type="ARBA" id="ARBA00010466"/>
    </source>
</evidence>
<dbReference type="SUPFAM" id="SSF46785">
    <property type="entry name" value="Winged helix' DNA-binding domain"/>
    <property type="match status" value="1"/>
</dbReference>
<dbReference type="Proteomes" id="UP000017131">
    <property type="component" value="Unassembled WGS sequence"/>
</dbReference>